<feature type="transmembrane region" description="Helical" evidence="8">
    <location>
        <begin position="201"/>
        <end position="218"/>
    </location>
</feature>
<feature type="transmembrane region" description="Helical" evidence="8">
    <location>
        <begin position="174"/>
        <end position="195"/>
    </location>
</feature>
<evidence type="ECO:0000313" key="9">
    <source>
        <dbReference type="EMBL" id="MCS0497277.1"/>
    </source>
</evidence>
<feature type="transmembrane region" description="Helical" evidence="8">
    <location>
        <begin position="98"/>
        <end position="118"/>
    </location>
</feature>
<evidence type="ECO:0000256" key="2">
    <source>
        <dbReference type="ARBA" id="ARBA00010145"/>
    </source>
</evidence>
<dbReference type="GO" id="GO:0005886">
    <property type="term" value="C:plasma membrane"/>
    <property type="evidence" value="ECO:0007669"/>
    <property type="project" value="UniProtKB-SubCell"/>
</dbReference>
<feature type="transmembrane region" description="Helical" evidence="8">
    <location>
        <begin position="257"/>
        <end position="278"/>
    </location>
</feature>
<name>A0A9X2PEL6_9HYPH</name>
<keyword evidence="6 8" id="KW-1133">Transmembrane helix</keyword>
<dbReference type="RefSeq" id="WP_258734436.1">
    <property type="nucleotide sequence ID" value="NZ_JANTHZ010000011.1"/>
</dbReference>
<feature type="transmembrane region" description="Helical" evidence="8">
    <location>
        <begin position="230"/>
        <end position="251"/>
    </location>
</feature>
<protein>
    <submittedName>
        <fullName evidence="9">AEC family transporter</fullName>
    </submittedName>
</protein>
<evidence type="ECO:0000313" key="10">
    <source>
        <dbReference type="Proteomes" id="UP001151088"/>
    </source>
</evidence>
<comment type="similarity">
    <text evidence="2">Belongs to the auxin efflux carrier (TC 2.A.69) family.</text>
</comment>
<keyword evidence="3" id="KW-0813">Transport</keyword>
<evidence type="ECO:0000256" key="6">
    <source>
        <dbReference type="ARBA" id="ARBA00022989"/>
    </source>
</evidence>
<accession>A0A9X2PEL6</accession>
<keyword evidence="10" id="KW-1185">Reference proteome</keyword>
<evidence type="ECO:0000256" key="8">
    <source>
        <dbReference type="SAM" id="Phobius"/>
    </source>
</evidence>
<keyword evidence="5 8" id="KW-0812">Transmembrane</keyword>
<dbReference type="InterPro" id="IPR038770">
    <property type="entry name" value="Na+/solute_symporter_sf"/>
</dbReference>
<dbReference type="InterPro" id="IPR004776">
    <property type="entry name" value="Mem_transp_PIN-like"/>
</dbReference>
<evidence type="ECO:0000256" key="5">
    <source>
        <dbReference type="ARBA" id="ARBA00022692"/>
    </source>
</evidence>
<dbReference type="GO" id="GO:0055085">
    <property type="term" value="P:transmembrane transport"/>
    <property type="evidence" value="ECO:0007669"/>
    <property type="project" value="InterPro"/>
</dbReference>
<feature type="transmembrane region" description="Helical" evidence="8">
    <location>
        <begin position="6"/>
        <end position="24"/>
    </location>
</feature>
<dbReference type="Proteomes" id="UP001151088">
    <property type="component" value="Unassembled WGS sequence"/>
</dbReference>
<dbReference type="Gene3D" id="1.20.1530.20">
    <property type="match status" value="1"/>
</dbReference>
<keyword evidence="7 8" id="KW-0472">Membrane</keyword>
<reference evidence="9" key="1">
    <citation type="submission" date="2022-08" db="EMBL/GenBank/DDBJ databases">
        <authorList>
            <person name="Li F."/>
        </authorList>
    </citation>
    <scope>NUCLEOTIDE SEQUENCE</scope>
    <source>
        <strain evidence="9">MQZ15Z-1</strain>
    </source>
</reference>
<comment type="subcellular location">
    <subcellularLocation>
        <location evidence="1">Cell membrane</location>
        <topology evidence="1">Multi-pass membrane protein</topology>
    </subcellularLocation>
</comment>
<dbReference type="EMBL" id="JANTHZ010000011">
    <property type="protein sequence ID" value="MCS0497277.1"/>
    <property type="molecule type" value="Genomic_DNA"/>
</dbReference>
<evidence type="ECO:0000256" key="4">
    <source>
        <dbReference type="ARBA" id="ARBA00022475"/>
    </source>
</evidence>
<dbReference type="PANTHER" id="PTHR36838">
    <property type="entry name" value="AUXIN EFFLUX CARRIER FAMILY PROTEIN"/>
    <property type="match status" value="1"/>
</dbReference>
<organism evidence="9 10">
    <name type="scientific">Ancylobacter mangrovi</name>
    <dbReference type="NCBI Taxonomy" id="2972472"/>
    <lineage>
        <taxon>Bacteria</taxon>
        <taxon>Pseudomonadati</taxon>
        <taxon>Pseudomonadota</taxon>
        <taxon>Alphaproteobacteria</taxon>
        <taxon>Hyphomicrobiales</taxon>
        <taxon>Xanthobacteraceae</taxon>
        <taxon>Ancylobacter</taxon>
    </lineage>
</organism>
<dbReference type="AlphaFoldDB" id="A0A9X2PEL6"/>
<gene>
    <name evidence="9" type="ORF">NVS89_19500</name>
</gene>
<feature type="transmembrane region" description="Helical" evidence="8">
    <location>
        <begin position="290"/>
        <end position="310"/>
    </location>
</feature>
<evidence type="ECO:0000256" key="1">
    <source>
        <dbReference type="ARBA" id="ARBA00004651"/>
    </source>
</evidence>
<feature type="transmembrane region" description="Helical" evidence="8">
    <location>
        <begin position="63"/>
        <end position="86"/>
    </location>
</feature>
<feature type="transmembrane region" description="Helical" evidence="8">
    <location>
        <begin position="36"/>
        <end position="57"/>
    </location>
</feature>
<evidence type="ECO:0000256" key="7">
    <source>
        <dbReference type="ARBA" id="ARBA00023136"/>
    </source>
</evidence>
<dbReference type="Pfam" id="PF03547">
    <property type="entry name" value="Mem_trans"/>
    <property type="match status" value="1"/>
</dbReference>
<proteinExistence type="inferred from homology"/>
<evidence type="ECO:0000256" key="3">
    <source>
        <dbReference type="ARBA" id="ARBA00022448"/>
    </source>
</evidence>
<dbReference type="PANTHER" id="PTHR36838:SF1">
    <property type="entry name" value="SLR1864 PROTEIN"/>
    <property type="match status" value="1"/>
</dbReference>
<keyword evidence="4" id="KW-1003">Cell membrane</keyword>
<comment type="caution">
    <text evidence="9">The sequence shown here is derived from an EMBL/GenBank/DDBJ whole genome shotgun (WGS) entry which is preliminary data.</text>
</comment>
<feature type="transmembrane region" description="Helical" evidence="8">
    <location>
        <begin position="124"/>
        <end position="145"/>
    </location>
</feature>
<sequence>MRADVILLAIAPVFFVMALGYGAGRLGVVDNRQVGSLNTLVMSFALPASMFVATASAPRSEMLAQWPLVALLGTVMLAVFLGWYLLAPASRADASMQALTIAFPNFAGVGLPIAAAVAGPAGAVPVAVGLAAGSLLVSPLALLLVEMNMPGRESAAAPGARILAALRRSLTKPVVLAPALGILLSLLRVPIGPVIEASLELIGTAAAGVALFLTGLILSGQAFRLDWRIVGATALADIVRPGVTALLVWMLPVPADIARMAILLAAVPSGFFGILFAVDYRLDSTAAGSMVLASSVLSIATLGVVILVLFPH</sequence>